<dbReference type="Ensembl" id="ENSMMOT00000000709.1">
    <property type="protein sequence ID" value="ENSMMOP00000000697.1"/>
    <property type="gene ID" value="ENSMMOG00000000603.1"/>
</dbReference>
<evidence type="ECO:0000313" key="3">
    <source>
        <dbReference type="Proteomes" id="UP000261620"/>
    </source>
</evidence>
<protein>
    <submittedName>
        <fullName evidence="2">Uncharacterized protein</fullName>
    </submittedName>
</protein>
<evidence type="ECO:0000256" key="1">
    <source>
        <dbReference type="SAM" id="Coils"/>
    </source>
</evidence>
<dbReference type="Proteomes" id="UP000261620">
    <property type="component" value="Unplaced"/>
</dbReference>
<name>A0A3Q3VQV0_MOLML</name>
<feature type="coiled-coil region" evidence="1">
    <location>
        <begin position="98"/>
        <end position="125"/>
    </location>
</feature>
<organism evidence="2 3">
    <name type="scientific">Mola mola</name>
    <name type="common">Ocean sunfish</name>
    <name type="synonym">Tetraodon mola</name>
    <dbReference type="NCBI Taxonomy" id="94237"/>
    <lineage>
        <taxon>Eukaryota</taxon>
        <taxon>Metazoa</taxon>
        <taxon>Chordata</taxon>
        <taxon>Craniata</taxon>
        <taxon>Vertebrata</taxon>
        <taxon>Euteleostomi</taxon>
        <taxon>Actinopterygii</taxon>
        <taxon>Neopterygii</taxon>
        <taxon>Teleostei</taxon>
        <taxon>Neoteleostei</taxon>
        <taxon>Acanthomorphata</taxon>
        <taxon>Eupercaria</taxon>
        <taxon>Tetraodontiformes</taxon>
        <taxon>Molidae</taxon>
        <taxon>Mola</taxon>
    </lineage>
</organism>
<reference evidence="2" key="2">
    <citation type="submission" date="2025-09" db="UniProtKB">
        <authorList>
            <consortium name="Ensembl"/>
        </authorList>
    </citation>
    <scope>IDENTIFICATION</scope>
</reference>
<accession>A0A3Q3VQV0</accession>
<reference evidence="2" key="1">
    <citation type="submission" date="2025-08" db="UniProtKB">
        <authorList>
            <consortium name="Ensembl"/>
        </authorList>
    </citation>
    <scope>IDENTIFICATION</scope>
</reference>
<sequence length="141" mass="16156">MHSGFDSVLPNEVKLLQVGAPVLEPEVSLSGAFCQTEREGTILLQLFEFKTQLLEAVEELVCIGLQDSDDCPSFFKTLYGWHIITGYNNSFTKNMLIAEIKDKEINNLKEELKSLQLLKYNLEKKELVRKDCPLIHIVDRR</sequence>
<keyword evidence="3" id="KW-1185">Reference proteome</keyword>
<evidence type="ECO:0000313" key="2">
    <source>
        <dbReference type="Ensembl" id="ENSMMOP00000000697.1"/>
    </source>
</evidence>
<dbReference type="AlphaFoldDB" id="A0A3Q3VQV0"/>
<keyword evidence="1" id="KW-0175">Coiled coil</keyword>
<proteinExistence type="predicted"/>
<dbReference type="STRING" id="94237.ENSMMOP00000000697"/>